<feature type="region of interest" description="Disordered" evidence="1">
    <location>
        <begin position="25"/>
        <end position="56"/>
    </location>
</feature>
<accession>A0A8J9ZI73</accession>
<evidence type="ECO:0000256" key="1">
    <source>
        <dbReference type="SAM" id="MobiDB-lite"/>
    </source>
</evidence>
<proteinExistence type="predicted"/>
<dbReference type="Proteomes" id="UP000838412">
    <property type="component" value="Chromosome 2"/>
</dbReference>
<reference evidence="2" key="1">
    <citation type="submission" date="2022-01" db="EMBL/GenBank/DDBJ databases">
        <authorList>
            <person name="Braso-Vives M."/>
        </authorList>
    </citation>
    <scope>NUCLEOTIDE SEQUENCE</scope>
</reference>
<name>A0A8J9ZI73_BRALA</name>
<dbReference type="EMBL" id="OV696687">
    <property type="protein sequence ID" value="CAH1255047.1"/>
    <property type="molecule type" value="Genomic_DNA"/>
</dbReference>
<evidence type="ECO:0000313" key="3">
    <source>
        <dbReference type="Proteomes" id="UP000838412"/>
    </source>
</evidence>
<evidence type="ECO:0000313" key="2">
    <source>
        <dbReference type="EMBL" id="CAH1255047.1"/>
    </source>
</evidence>
<sequence>MRRCKSSKRPHQQVRVYVLASHLLNGPSLSRGGQRSRRRSNPSPTPVADMSGKQSRDGYVNDAVFCLYVKISGYERGLILKWIWLIRSNPLSESESDSTHQDS</sequence>
<gene>
    <name evidence="2" type="primary">Hypp1448</name>
    <name evidence="2" type="ORF">BLAG_LOCUS14229</name>
</gene>
<organism evidence="2 3">
    <name type="scientific">Branchiostoma lanceolatum</name>
    <name type="common">Common lancelet</name>
    <name type="synonym">Amphioxus lanceolatum</name>
    <dbReference type="NCBI Taxonomy" id="7740"/>
    <lineage>
        <taxon>Eukaryota</taxon>
        <taxon>Metazoa</taxon>
        <taxon>Chordata</taxon>
        <taxon>Cephalochordata</taxon>
        <taxon>Leptocardii</taxon>
        <taxon>Amphioxiformes</taxon>
        <taxon>Branchiostomatidae</taxon>
        <taxon>Branchiostoma</taxon>
    </lineage>
</organism>
<keyword evidence="3" id="KW-1185">Reference proteome</keyword>
<dbReference type="AlphaFoldDB" id="A0A8J9ZI73"/>
<protein>
    <submittedName>
        <fullName evidence="2">Hypp1448 protein</fullName>
    </submittedName>
</protein>